<evidence type="ECO:0000313" key="1">
    <source>
        <dbReference type="EMBL" id="KAI6086379.1"/>
    </source>
</evidence>
<evidence type="ECO:0000313" key="2">
    <source>
        <dbReference type="Proteomes" id="UP001497680"/>
    </source>
</evidence>
<keyword evidence="2" id="KW-1185">Reference proteome</keyword>
<proteinExistence type="predicted"/>
<accession>A0ACC0D0U6</accession>
<dbReference type="Proteomes" id="UP001497680">
    <property type="component" value="Unassembled WGS sequence"/>
</dbReference>
<name>A0ACC0D0U6_9PEZI</name>
<comment type="caution">
    <text evidence="1">The sequence shown here is derived from an EMBL/GenBank/DDBJ whole genome shotgun (WGS) entry which is preliminary data.</text>
</comment>
<dbReference type="EMBL" id="MU394316">
    <property type="protein sequence ID" value="KAI6086379.1"/>
    <property type="molecule type" value="Genomic_DNA"/>
</dbReference>
<sequence length="1508" mass="169362">MESESNSSSAGSSKSRQIPDVCEERAQKDPSPIISPSPTTAQETRAKALVDDAATADLECMHKKSTGEIGYSTSVLLPQFIKDSRHCPECRLIQQAVEAFKPGFIQEHAFDNLVDIEVAFRERSPYSFEGLVEVRLHRQRFFRNLRKWERPTYDLLFRFRLLRRSPVEPLYEDVDSRETRTGRLGQALDIVTDSSSPDALDRASKWLAHCVENDKACEPPDDDFMPTHLIDVGSDSREPFLFKPSGPRRPYASLSYCWGPDVEDVLKTTTVNLKYQYESIPTASMAPAIQDAAWLHDASKMDQIFLNSHLTIAALEPGTCKSHFLGPQKFGNPGWQRLVCTDIPMREDGPMLDLFIRPEGGNRAKASKRNTLDTRAWCMQESLLPNRRLCFDGNEMTWECLSRKLCECGHTIRRPPTVRYAEQGAGIKLRRLKEKPLLSWPRPFLHNFEKDLFDNGLEAESTNEIGLNMEGVSLKHNGYPGKMNNVWRRLVSDYSHRGITKQEDRLRAVSGLAKIFVDRLRRDSEWPGEIKYLAGLWKNEFHFDLAWLVTSESDTETCSKASNEVEWDVPTWSWASVREPVTFPWERAPRQWKYSPVLTHKCTVGEVECQREYQEDETSAVTQGVATLYGRLAPVKLVGGSAATTIVPMTPKSKRRSFTHLEEFPVWLDGPWIAIVGQHSFQSDAQGNFQGEAGSVYGYYCFRLFAWVASTGMVDDEGERVMGPETWFLVLRKSQRVPGALERIGIGWHESTEGKRCPIFENAEHDEDDPSQPFCAVHAATIARLTRASFGPHPLAAGLPPPPLRDWHFGKLDDVLARRAWCRACALIAESVDTVAYGDQAEVIACWVWDGVLQGEDEMATLRLRIAPEMVGWESSFEPFDLVPLDAGASATGTNASLFTGRPWHGAECVDTAAWQTLDWGAPFIRLISLTEDRLIESASPPPYTALSYVWGSAPVFKTLQGNISSLMEPGALTSQPLPKSIRDAMTLARALNFDFIWVDSICIVQDSSDDKAQQIRIMDGIYSRAQLTIVAAGGAHADAGIPGLDPGTRSLRQHTIYISDDLTLAALHPDSCRSAAATPWSTRGWTYQERLLSRRCLFSLPDGAVSFQCAKAVWGEDYRAETPQLVRCAPMMDVSLNRSWMDPGGVKERGSTTVRARQTPYLHEYSRLVEEYTGRNMIFPSDRLLGINGVLDVLRREFGLRFIQGLPEAITHMALLWQPRNKLKRVPKDEHTDLPLFPSWSWGGWIGPVGYEDWNEFNGLPELEERETRIIPFADLETVGSAPLEAYSPRKSGGELPPGWSKITTASDGICYIFGDNVDRFHSVPFISAPTPGSSGISGVAQSLGLRIRTRVARFRLTNLIRTFDMNRESAAIERRGRFGLAKPSPATSDQPWLGTILLPIPARYHGRLAQDYEFIILSESYGFSRQEAALSFASKLEPYAVINVMMIRRVIGEEQEKYRAKLCATNTDTILSVSRSGDAIIERVGVGRMLKSAWENSDDWETFILV</sequence>
<gene>
    <name evidence="1" type="ORF">F4821DRAFT_278613</name>
</gene>
<organism evidence="1 2">
    <name type="scientific">Hypoxylon rubiginosum</name>
    <dbReference type="NCBI Taxonomy" id="110542"/>
    <lineage>
        <taxon>Eukaryota</taxon>
        <taxon>Fungi</taxon>
        <taxon>Dikarya</taxon>
        <taxon>Ascomycota</taxon>
        <taxon>Pezizomycotina</taxon>
        <taxon>Sordariomycetes</taxon>
        <taxon>Xylariomycetidae</taxon>
        <taxon>Xylariales</taxon>
        <taxon>Hypoxylaceae</taxon>
        <taxon>Hypoxylon</taxon>
    </lineage>
</organism>
<protein>
    <submittedName>
        <fullName evidence="1">Uncharacterized protein</fullName>
    </submittedName>
</protein>
<reference evidence="1 2" key="1">
    <citation type="journal article" date="2022" name="New Phytol.">
        <title>Ecological generalism drives hyperdiversity of secondary metabolite gene clusters in xylarialean endophytes.</title>
        <authorList>
            <person name="Franco M.E.E."/>
            <person name="Wisecaver J.H."/>
            <person name="Arnold A.E."/>
            <person name="Ju Y.M."/>
            <person name="Slot J.C."/>
            <person name="Ahrendt S."/>
            <person name="Moore L.P."/>
            <person name="Eastman K.E."/>
            <person name="Scott K."/>
            <person name="Konkel Z."/>
            <person name="Mondo S.J."/>
            <person name="Kuo A."/>
            <person name="Hayes R.D."/>
            <person name="Haridas S."/>
            <person name="Andreopoulos B."/>
            <person name="Riley R."/>
            <person name="LaButti K."/>
            <person name="Pangilinan J."/>
            <person name="Lipzen A."/>
            <person name="Amirebrahimi M."/>
            <person name="Yan J."/>
            <person name="Adam C."/>
            <person name="Keymanesh K."/>
            <person name="Ng V."/>
            <person name="Louie K."/>
            <person name="Northen T."/>
            <person name="Drula E."/>
            <person name="Henrissat B."/>
            <person name="Hsieh H.M."/>
            <person name="Youens-Clark K."/>
            <person name="Lutzoni F."/>
            <person name="Miadlikowska J."/>
            <person name="Eastwood D.C."/>
            <person name="Hamelin R.C."/>
            <person name="Grigoriev I.V."/>
            <person name="U'Ren J.M."/>
        </authorList>
    </citation>
    <scope>NUCLEOTIDE SEQUENCE [LARGE SCALE GENOMIC DNA]</scope>
    <source>
        <strain evidence="1 2">ER1909</strain>
    </source>
</reference>